<organism evidence="1 2">
    <name type="scientific">Amphritea atlantica</name>
    <dbReference type="NCBI Taxonomy" id="355243"/>
    <lineage>
        <taxon>Bacteria</taxon>
        <taxon>Pseudomonadati</taxon>
        <taxon>Pseudomonadota</taxon>
        <taxon>Gammaproteobacteria</taxon>
        <taxon>Oceanospirillales</taxon>
        <taxon>Oceanospirillaceae</taxon>
        <taxon>Amphritea</taxon>
    </lineage>
</organism>
<accession>A0A1H9K223</accession>
<dbReference type="Pfam" id="PF07073">
    <property type="entry name" value="ROF"/>
    <property type="match status" value="1"/>
</dbReference>
<reference evidence="2" key="1">
    <citation type="submission" date="2016-10" db="EMBL/GenBank/DDBJ databases">
        <authorList>
            <person name="Varghese N."/>
            <person name="Submissions S."/>
        </authorList>
    </citation>
    <scope>NUCLEOTIDE SEQUENCE [LARGE SCALE GENOMIC DNA]</scope>
    <source>
        <strain evidence="2">DSM 18887</strain>
    </source>
</reference>
<dbReference type="OrthoDB" id="5786494at2"/>
<name>A0A1H9K223_9GAMM</name>
<evidence type="ECO:0000313" key="1">
    <source>
        <dbReference type="EMBL" id="SEQ93038.1"/>
    </source>
</evidence>
<dbReference type="RefSeq" id="WP_091360415.1">
    <property type="nucleotide sequence ID" value="NZ_AP025284.1"/>
</dbReference>
<sequence>MKDYIPIQCALHDSYELACMRNLIDLVIWQDSEGHTLRQKLRYQTIDIRNGEEFLIAVDEHGTQQRIRLDMIQSQPPGS</sequence>
<evidence type="ECO:0000313" key="2">
    <source>
        <dbReference type="Proteomes" id="UP000198749"/>
    </source>
</evidence>
<protein>
    <submittedName>
        <fullName evidence="1">Transcriptional antiterminator, Rof</fullName>
    </submittedName>
</protein>
<proteinExistence type="predicted"/>
<dbReference type="InterPro" id="IPR009778">
    <property type="entry name" value="ROF"/>
</dbReference>
<dbReference type="Proteomes" id="UP000198749">
    <property type="component" value="Unassembled WGS sequence"/>
</dbReference>
<keyword evidence="2" id="KW-1185">Reference proteome</keyword>
<dbReference type="EMBL" id="FOGB01000011">
    <property type="protein sequence ID" value="SEQ93038.1"/>
    <property type="molecule type" value="Genomic_DNA"/>
</dbReference>
<gene>
    <name evidence="1" type="ORF">SAMN03080615_03291</name>
</gene>
<dbReference type="Gene3D" id="2.30.30.400">
    <property type="entry name" value="Rof-like"/>
    <property type="match status" value="1"/>
</dbReference>
<dbReference type="AlphaFoldDB" id="A0A1H9K223"/>
<dbReference type="InterPro" id="IPR023534">
    <property type="entry name" value="Rof/RNase_P-like"/>
</dbReference>
<dbReference type="SUPFAM" id="SSF101744">
    <property type="entry name" value="Rof/RNase P subunit-like"/>
    <property type="match status" value="1"/>
</dbReference>
<dbReference type="InterPro" id="IPR038626">
    <property type="entry name" value="Rof-like_sf"/>
</dbReference>